<accession>A0A7I8W8U1</accession>
<evidence type="ECO:0000256" key="1">
    <source>
        <dbReference type="SAM" id="Coils"/>
    </source>
</evidence>
<feature type="region of interest" description="Disordered" evidence="2">
    <location>
        <begin position="26"/>
        <end position="45"/>
    </location>
</feature>
<feature type="coiled-coil region" evidence="1">
    <location>
        <begin position="307"/>
        <end position="334"/>
    </location>
</feature>
<keyword evidence="4" id="KW-1185">Reference proteome</keyword>
<feature type="region of interest" description="Disordered" evidence="2">
    <location>
        <begin position="506"/>
        <end position="644"/>
    </location>
</feature>
<proteinExistence type="predicted"/>
<protein>
    <submittedName>
        <fullName evidence="3">DgyrCDS12814</fullName>
    </submittedName>
</protein>
<reference evidence="3 4" key="1">
    <citation type="submission" date="2020-08" db="EMBL/GenBank/DDBJ databases">
        <authorList>
            <person name="Hejnol A."/>
        </authorList>
    </citation>
    <scope>NUCLEOTIDE SEQUENCE [LARGE SCALE GENOMIC DNA]</scope>
</reference>
<feature type="coiled-coil region" evidence="1">
    <location>
        <begin position="109"/>
        <end position="274"/>
    </location>
</feature>
<feature type="compositionally biased region" description="Basic and acidic residues" evidence="2">
    <location>
        <begin position="458"/>
        <end position="470"/>
    </location>
</feature>
<organism evidence="3 4">
    <name type="scientific">Dimorphilus gyrociliatus</name>
    <dbReference type="NCBI Taxonomy" id="2664684"/>
    <lineage>
        <taxon>Eukaryota</taxon>
        <taxon>Metazoa</taxon>
        <taxon>Spiralia</taxon>
        <taxon>Lophotrochozoa</taxon>
        <taxon>Annelida</taxon>
        <taxon>Polychaeta</taxon>
        <taxon>Polychaeta incertae sedis</taxon>
        <taxon>Dinophilidae</taxon>
        <taxon>Dimorphilus</taxon>
    </lineage>
</organism>
<dbReference type="EMBL" id="CAJFCJ010000021">
    <property type="protein sequence ID" value="CAD5124536.1"/>
    <property type="molecule type" value="Genomic_DNA"/>
</dbReference>
<feature type="region of interest" description="Disordered" evidence="2">
    <location>
        <begin position="949"/>
        <end position="974"/>
    </location>
</feature>
<feature type="compositionally biased region" description="Polar residues" evidence="2">
    <location>
        <begin position="581"/>
        <end position="592"/>
    </location>
</feature>
<gene>
    <name evidence="3" type="ORF">DGYR_LOCUS12071</name>
</gene>
<keyword evidence="1" id="KW-0175">Coiled coil</keyword>
<sequence>MALNLMDLRELQEQIDYLKLKADPSKTINSDGRSIESTTDTEETPKSNVLNDFAELDPFLSKTVSSDELNVCGELKIMDEQSNSSTDDYRPKDKPLYENGTESDTIKIMHGLSEEVNALSVENKRLYDEINLAAKERVHLQTKLDKLECQEEEEQQQHQLDDLETMKSQLRSENDKEKAVELIDKILFQMSKMAKRSDSQQETKLKSLSEENKDLKVKVDSLATRLESSQTDMNKIRNENEVLSIQRDGDSSKKDILEEKIFRLQTELAEKEEETVKRDRDKLHLQEQLTFMQSEQQYLLKAVKLLEDKSKKNLEEQVEDLRKLQSLLNNTRSNIQTRLPSDHEVFTEQWLDNIKNSKKTKAKEILSEIDEDALKVLIDCIQIELYERRLETNKTTDELRKRRLAMLVEAYTGKKEDESLNLAEEAIKLGNEGVFAEYKPFARKIAQPKLSKENPCPDENKKSGSLEEYRAKTLSKRNEPLSIGREEEKLSTSIPTKKEILTKTPSYTNYDRNKDTLSRTTPLPSTNIEKTIDPLSRTTPLASYDKRQLLSRTSSPGSNYKTTISESLLKNDKRREDVTKTLPNNENRSSKYNPPEFYEQKREDILGSRSALRNSESKEVKSPKMYTSKIDNRNDDLARPNSVESNYLANNSSLNYSIKESDYPKSGTTSDFRKKEESPLNYRPLINYEKKENSLESSYSRIKSPLLSKKDKEDSVMNKSGGVGNYENPDRLWRMTSLSNYEDKDKFMVKQDPLVNYEEREEVKRKAAYPKLLQSTGNIRSKSSYSSSSLQNLTDKKSTTIDIPPKENKKWTDEENLPLNKKSSSSFCSLLSPNLQAVRQEVFNKAKNGFSLSSENVSKQEDANRSIEEWRISTPAGIVVDDDNIIGNTPKTRAKLPSANSEHGSDLLVTMDGDIIKRRQLQKKDFPRKLTDMEALEQHKYVQGIISRYSTPNNKNNDHSEHLRSQAPPSAENVDELIDKYAKLLRERQAENDEDIREKNSSDLFI</sequence>
<dbReference type="AlphaFoldDB" id="A0A7I8W8U1"/>
<evidence type="ECO:0000313" key="3">
    <source>
        <dbReference type="EMBL" id="CAD5124536.1"/>
    </source>
</evidence>
<dbReference type="Proteomes" id="UP000549394">
    <property type="component" value="Unassembled WGS sequence"/>
</dbReference>
<feature type="region of interest" description="Disordered" evidence="2">
    <location>
        <begin position="779"/>
        <end position="824"/>
    </location>
</feature>
<comment type="caution">
    <text evidence="3">The sequence shown here is derived from an EMBL/GenBank/DDBJ whole genome shotgun (WGS) entry which is preliminary data.</text>
</comment>
<feature type="region of interest" description="Disordered" evidence="2">
    <location>
        <begin position="449"/>
        <end position="470"/>
    </location>
</feature>
<feature type="compositionally biased region" description="Basic and acidic residues" evidence="2">
    <location>
        <begin position="569"/>
        <end position="579"/>
    </location>
</feature>
<feature type="compositionally biased region" description="Polar residues" evidence="2">
    <location>
        <begin position="26"/>
        <end position="38"/>
    </location>
</feature>
<evidence type="ECO:0000313" key="4">
    <source>
        <dbReference type="Proteomes" id="UP000549394"/>
    </source>
</evidence>
<feature type="compositionally biased region" description="Polar residues" evidence="2">
    <location>
        <begin position="550"/>
        <end position="568"/>
    </location>
</feature>
<feature type="compositionally biased region" description="Polar residues" evidence="2">
    <location>
        <begin position="518"/>
        <end position="529"/>
    </location>
</feature>
<feature type="region of interest" description="Disordered" evidence="2">
    <location>
        <begin position="657"/>
        <end position="676"/>
    </location>
</feature>
<name>A0A7I8W8U1_9ANNE</name>
<feature type="compositionally biased region" description="Basic and acidic residues" evidence="2">
    <location>
        <begin position="794"/>
        <end position="813"/>
    </location>
</feature>
<evidence type="ECO:0000256" key="2">
    <source>
        <dbReference type="SAM" id="MobiDB-lite"/>
    </source>
</evidence>